<keyword evidence="5 9" id="KW-0472">Membrane</keyword>
<evidence type="ECO:0000256" key="2">
    <source>
        <dbReference type="ARBA" id="ARBA00022475"/>
    </source>
</evidence>
<accession>A0A4Y7QNX2</accession>
<keyword evidence="9" id="KW-1133">Transmembrane helix</keyword>
<evidence type="ECO:0000256" key="5">
    <source>
        <dbReference type="ARBA" id="ARBA00023136"/>
    </source>
</evidence>
<evidence type="ECO:0000256" key="10">
    <source>
        <dbReference type="SAM" id="SignalP"/>
    </source>
</evidence>
<dbReference type="PANTHER" id="PTHR34992">
    <property type="entry name" value="HYPHAL ANASTAMOSIS-7 PROTEIN"/>
    <property type="match status" value="1"/>
</dbReference>
<feature type="region of interest" description="Disordered" evidence="8">
    <location>
        <begin position="172"/>
        <end position="195"/>
    </location>
</feature>
<evidence type="ECO:0000313" key="12">
    <source>
        <dbReference type="EMBL" id="TDL28569.1"/>
    </source>
</evidence>
<feature type="signal peptide" evidence="10">
    <location>
        <begin position="1"/>
        <end position="17"/>
    </location>
</feature>
<feature type="domain" description="Copper acquisition factor BIM1-like" evidence="11">
    <location>
        <begin position="16"/>
        <end position="166"/>
    </location>
</feature>
<feature type="chain" id="PRO_5021385673" description="Copper acquisition factor BIM1-like domain-containing protein" evidence="10">
    <location>
        <begin position="18"/>
        <end position="228"/>
    </location>
</feature>
<evidence type="ECO:0000313" key="13">
    <source>
        <dbReference type="Proteomes" id="UP000294933"/>
    </source>
</evidence>
<dbReference type="STRING" id="50990.A0A4Y7QNX2"/>
<sequence>MFSSLLILSAIAAAVNAHFQMQFPPPRGVFVEDNEPNFCDGYPNAVSNRSEFPLGNAFITFNSEHPSWTATVLISIDQNPTTFAEFNKSSTGVNLPPAVPFFKASGEGAVCVPIDIGALNITGVKDGSNVTIQVEFNGGDGQLFQCADLTLSSTFTIPSSIQCTNEVDNATSTTASGTATSASGTGTAPAASGTGTGASGSSSAVGLQVGGLVAALLGTIGAFTVLML</sequence>
<proteinExistence type="predicted"/>
<evidence type="ECO:0000256" key="4">
    <source>
        <dbReference type="ARBA" id="ARBA00022729"/>
    </source>
</evidence>
<organism evidence="12 13">
    <name type="scientific">Rickenella mellea</name>
    <dbReference type="NCBI Taxonomy" id="50990"/>
    <lineage>
        <taxon>Eukaryota</taxon>
        <taxon>Fungi</taxon>
        <taxon>Dikarya</taxon>
        <taxon>Basidiomycota</taxon>
        <taxon>Agaricomycotina</taxon>
        <taxon>Agaricomycetes</taxon>
        <taxon>Hymenochaetales</taxon>
        <taxon>Rickenellaceae</taxon>
        <taxon>Rickenella</taxon>
    </lineage>
</organism>
<evidence type="ECO:0000256" key="1">
    <source>
        <dbReference type="ARBA" id="ARBA00004609"/>
    </source>
</evidence>
<dbReference type="GO" id="GO:0005886">
    <property type="term" value="C:plasma membrane"/>
    <property type="evidence" value="ECO:0007669"/>
    <property type="project" value="UniProtKB-SubCell"/>
</dbReference>
<dbReference type="EMBL" id="ML170157">
    <property type="protein sequence ID" value="TDL28569.1"/>
    <property type="molecule type" value="Genomic_DNA"/>
</dbReference>
<dbReference type="PANTHER" id="PTHR34992:SF11">
    <property type="entry name" value="COPPER ACQUISITION FACTOR BIM1-LIKE DOMAIN-CONTAINING PROTEIN"/>
    <property type="match status" value="1"/>
</dbReference>
<keyword evidence="6" id="KW-0325">Glycoprotein</keyword>
<reference evidence="12 13" key="1">
    <citation type="submission" date="2018-06" db="EMBL/GenBank/DDBJ databases">
        <title>A transcriptomic atlas of mushroom development highlights an independent origin of complex multicellularity.</title>
        <authorList>
            <consortium name="DOE Joint Genome Institute"/>
            <person name="Krizsan K."/>
            <person name="Almasi E."/>
            <person name="Merenyi Z."/>
            <person name="Sahu N."/>
            <person name="Viragh M."/>
            <person name="Koszo T."/>
            <person name="Mondo S."/>
            <person name="Kiss B."/>
            <person name="Balint B."/>
            <person name="Kues U."/>
            <person name="Barry K."/>
            <person name="Hegedus J.C."/>
            <person name="Henrissat B."/>
            <person name="Johnson J."/>
            <person name="Lipzen A."/>
            <person name="Ohm R."/>
            <person name="Nagy I."/>
            <person name="Pangilinan J."/>
            <person name="Yan J."/>
            <person name="Xiong Y."/>
            <person name="Grigoriev I.V."/>
            <person name="Hibbett D.S."/>
            <person name="Nagy L.G."/>
        </authorList>
    </citation>
    <scope>NUCLEOTIDE SEQUENCE [LARGE SCALE GENOMIC DNA]</scope>
    <source>
        <strain evidence="12 13">SZMC22713</strain>
    </source>
</reference>
<dbReference type="GO" id="GO:0098552">
    <property type="term" value="C:side of membrane"/>
    <property type="evidence" value="ECO:0007669"/>
    <property type="project" value="UniProtKB-KW"/>
</dbReference>
<evidence type="ECO:0000256" key="8">
    <source>
        <dbReference type="SAM" id="MobiDB-lite"/>
    </source>
</evidence>
<evidence type="ECO:0000259" key="11">
    <source>
        <dbReference type="Pfam" id="PF20238"/>
    </source>
</evidence>
<name>A0A4Y7QNX2_9AGAM</name>
<keyword evidence="3" id="KW-0336">GPI-anchor</keyword>
<dbReference type="Proteomes" id="UP000294933">
    <property type="component" value="Unassembled WGS sequence"/>
</dbReference>
<dbReference type="Pfam" id="PF20238">
    <property type="entry name" value="BIM1-like_dom"/>
    <property type="match status" value="1"/>
</dbReference>
<evidence type="ECO:0000256" key="9">
    <source>
        <dbReference type="SAM" id="Phobius"/>
    </source>
</evidence>
<evidence type="ECO:0000256" key="3">
    <source>
        <dbReference type="ARBA" id="ARBA00022622"/>
    </source>
</evidence>
<dbReference type="CDD" id="cd21176">
    <property type="entry name" value="LPMO_auxiliary-like"/>
    <property type="match status" value="1"/>
</dbReference>
<keyword evidence="4 10" id="KW-0732">Signal</keyword>
<keyword evidence="2" id="KW-1003">Cell membrane</keyword>
<gene>
    <name evidence="12" type="ORF">BD410DRAFT_738021</name>
</gene>
<keyword evidence="9" id="KW-0812">Transmembrane</keyword>
<evidence type="ECO:0000256" key="7">
    <source>
        <dbReference type="ARBA" id="ARBA00023288"/>
    </source>
</evidence>
<evidence type="ECO:0000256" key="6">
    <source>
        <dbReference type="ARBA" id="ARBA00023180"/>
    </source>
</evidence>
<feature type="transmembrane region" description="Helical" evidence="9">
    <location>
        <begin position="205"/>
        <end position="226"/>
    </location>
</feature>
<dbReference type="OrthoDB" id="2146436at2759"/>
<protein>
    <recommendedName>
        <fullName evidence="11">Copper acquisition factor BIM1-like domain-containing protein</fullName>
    </recommendedName>
</protein>
<keyword evidence="13" id="KW-1185">Reference proteome</keyword>
<dbReference type="AlphaFoldDB" id="A0A4Y7QNX2"/>
<comment type="subcellular location">
    <subcellularLocation>
        <location evidence="1">Cell membrane</location>
        <topology evidence="1">Lipid-anchor</topology>
        <topology evidence="1">GPI-anchor</topology>
    </subcellularLocation>
</comment>
<dbReference type="InterPro" id="IPR046530">
    <property type="entry name" value="BIM1-like_dom"/>
</dbReference>
<keyword evidence="7" id="KW-0449">Lipoprotein</keyword>
<dbReference type="InterPro" id="IPR046936">
    <property type="entry name" value="BIM1-like"/>
</dbReference>
<dbReference type="VEuPathDB" id="FungiDB:BD410DRAFT_738021"/>